<reference evidence="2 3" key="3">
    <citation type="journal article" date="2013" name="Rice">
        <title>Improvement of the Oryza sativa Nipponbare reference genome using next generation sequence and optical map data.</title>
        <authorList>
            <person name="Kawahara Y."/>
            <person name="de la Bastide M."/>
            <person name="Hamilton J.P."/>
            <person name="Kanamori H."/>
            <person name="McCombie W.R."/>
            <person name="Ouyang S."/>
            <person name="Schwartz D.C."/>
            <person name="Tanaka T."/>
            <person name="Wu J."/>
            <person name="Zhou S."/>
            <person name="Childs K.L."/>
            <person name="Davidson R.M."/>
            <person name="Lin H."/>
            <person name="Quesada-Ocampo L."/>
            <person name="Vaillancourt B."/>
            <person name="Sakai H."/>
            <person name="Lee S.S."/>
            <person name="Kim J."/>
            <person name="Numa H."/>
            <person name="Itoh T."/>
            <person name="Buell C.R."/>
            <person name="Matsumoto T."/>
        </authorList>
    </citation>
    <scope>NUCLEOTIDE SEQUENCE [LARGE SCALE GENOMIC DNA]</scope>
    <source>
        <strain evidence="3">cv. Nipponbare</strain>
    </source>
</reference>
<feature type="compositionally biased region" description="Basic and acidic residues" evidence="1">
    <location>
        <begin position="178"/>
        <end position="190"/>
    </location>
</feature>
<feature type="compositionally biased region" description="Basic and acidic residues" evidence="1">
    <location>
        <begin position="131"/>
        <end position="143"/>
    </location>
</feature>
<proteinExistence type="predicted"/>
<accession>A0A0P0XVN2</accession>
<evidence type="ECO:0000313" key="3">
    <source>
        <dbReference type="Proteomes" id="UP000059680"/>
    </source>
</evidence>
<name>A0A0P0XVN2_ORYSJ</name>
<organism evidence="2 3">
    <name type="scientific">Oryza sativa subsp. japonica</name>
    <name type="common">Rice</name>
    <dbReference type="NCBI Taxonomy" id="39947"/>
    <lineage>
        <taxon>Eukaryota</taxon>
        <taxon>Viridiplantae</taxon>
        <taxon>Streptophyta</taxon>
        <taxon>Embryophyta</taxon>
        <taxon>Tracheophyta</taxon>
        <taxon>Spermatophyta</taxon>
        <taxon>Magnoliopsida</taxon>
        <taxon>Liliopsida</taxon>
        <taxon>Poales</taxon>
        <taxon>Poaceae</taxon>
        <taxon>BOP clade</taxon>
        <taxon>Oryzoideae</taxon>
        <taxon>Oryzeae</taxon>
        <taxon>Oryzinae</taxon>
        <taxon>Oryza</taxon>
        <taxon>Oryza sativa</taxon>
    </lineage>
</organism>
<dbReference type="FunCoup" id="A0A0P0XVN2">
    <property type="interactions" value="200"/>
</dbReference>
<feature type="non-terminal residue" evidence="2">
    <location>
        <position position="1"/>
    </location>
</feature>
<evidence type="ECO:0000313" key="2">
    <source>
        <dbReference type="EMBL" id="BAT11455.1"/>
    </source>
</evidence>
<protein>
    <submittedName>
        <fullName evidence="2">Os10g0493850 protein</fullName>
    </submittedName>
</protein>
<sequence>MAGGSTWKQAASTRPKAATATQAAQPEGCLLPRAAAKATSSAPAGRRRSAATKKGPVLGMTPFIATMAVPQKKKGDTSDAHSHHSLPTSAARADAVDRVHRVRRRVAARGMSHATAAAREDRGGSARPATGRREWREDEHVEGRGCGGPHLARRCAPHRRRGGRRAVGVRRAPRRRRETAARGERGSGGG</sequence>
<feature type="compositionally biased region" description="Low complexity" evidence="1">
    <location>
        <begin position="34"/>
        <end position="44"/>
    </location>
</feature>
<evidence type="ECO:0000256" key="1">
    <source>
        <dbReference type="SAM" id="MobiDB-lite"/>
    </source>
</evidence>
<reference evidence="3" key="1">
    <citation type="journal article" date="2005" name="Nature">
        <title>The map-based sequence of the rice genome.</title>
        <authorList>
            <consortium name="International rice genome sequencing project (IRGSP)"/>
            <person name="Matsumoto T."/>
            <person name="Wu J."/>
            <person name="Kanamori H."/>
            <person name="Katayose Y."/>
            <person name="Fujisawa M."/>
            <person name="Namiki N."/>
            <person name="Mizuno H."/>
            <person name="Yamamoto K."/>
            <person name="Antonio B.A."/>
            <person name="Baba T."/>
            <person name="Sakata K."/>
            <person name="Nagamura Y."/>
            <person name="Aoki H."/>
            <person name="Arikawa K."/>
            <person name="Arita K."/>
            <person name="Bito T."/>
            <person name="Chiden Y."/>
            <person name="Fujitsuka N."/>
            <person name="Fukunaka R."/>
            <person name="Hamada M."/>
            <person name="Harada C."/>
            <person name="Hayashi A."/>
            <person name="Hijishita S."/>
            <person name="Honda M."/>
            <person name="Hosokawa S."/>
            <person name="Ichikawa Y."/>
            <person name="Idonuma A."/>
            <person name="Iijima M."/>
            <person name="Ikeda M."/>
            <person name="Ikeno M."/>
            <person name="Ito K."/>
            <person name="Ito S."/>
            <person name="Ito T."/>
            <person name="Ito Y."/>
            <person name="Ito Y."/>
            <person name="Iwabuchi A."/>
            <person name="Kamiya K."/>
            <person name="Karasawa W."/>
            <person name="Kurita K."/>
            <person name="Katagiri S."/>
            <person name="Kikuta A."/>
            <person name="Kobayashi H."/>
            <person name="Kobayashi N."/>
            <person name="Machita K."/>
            <person name="Maehara T."/>
            <person name="Masukawa M."/>
            <person name="Mizubayashi T."/>
            <person name="Mukai Y."/>
            <person name="Nagasaki H."/>
            <person name="Nagata Y."/>
            <person name="Naito S."/>
            <person name="Nakashima M."/>
            <person name="Nakama Y."/>
            <person name="Nakamichi Y."/>
            <person name="Nakamura M."/>
            <person name="Meguro A."/>
            <person name="Negishi M."/>
            <person name="Ohta I."/>
            <person name="Ohta T."/>
            <person name="Okamoto M."/>
            <person name="Ono N."/>
            <person name="Saji S."/>
            <person name="Sakaguchi M."/>
            <person name="Sakai K."/>
            <person name="Shibata M."/>
            <person name="Shimokawa T."/>
            <person name="Song J."/>
            <person name="Takazaki Y."/>
            <person name="Terasawa K."/>
            <person name="Tsugane M."/>
            <person name="Tsuji K."/>
            <person name="Ueda S."/>
            <person name="Waki K."/>
            <person name="Yamagata H."/>
            <person name="Yamamoto M."/>
            <person name="Yamamoto S."/>
            <person name="Yamane H."/>
            <person name="Yoshiki S."/>
            <person name="Yoshihara R."/>
            <person name="Yukawa K."/>
            <person name="Zhong H."/>
            <person name="Yano M."/>
            <person name="Yuan Q."/>
            <person name="Ouyang S."/>
            <person name="Liu J."/>
            <person name="Jones K.M."/>
            <person name="Gansberger K."/>
            <person name="Moffat K."/>
            <person name="Hill J."/>
            <person name="Bera J."/>
            <person name="Fadrosh D."/>
            <person name="Jin S."/>
            <person name="Johri S."/>
            <person name="Kim M."/>
            <person name="Overton L."/>
            <person name="Reardon M."/>
            <person name="Tsitrin T."/>
            <person name="Vuong H."/>
            <person name="Weaver B."/>
            <person name="Ciecko A."/>
            <person name="Tallon L."/>
            <person name="Jackson J."/>
            <person name="Pai G."/>
            <person name="Aken S.V."/>
            <person name="Utterback T."/>
            <person name="Reidmuller S."/>
            <person name="Feldblyum T."/>
            <person name="Hsiao J."/>
            <person name="Zismann V."/>
            <person name="Iobst S."/>
            <person name="de Vazeille A.R."/>
            <person name="Buell C.R."/>
            <person name="Ying K."/>
            <person name="Li Y."/>
            <person name="Lu T."/>
            <person name="Huang Y."/>
            <person name="Zhao Q."/>
            <person name="Feng Q."/>
            <person name="Zhang L."/>
            <person name="Zhu J."/>
            <person name="Weng Q."/>
            <person name="Mu J."/>
            <person name="Lu Y."/>
            <person name="Fan D."/>
            <person name="Liu Y."/>
            <person name="Guan J."/>
            <person name="Zhang Y."/>
            <person name="Yu S."/>
            <person name="Liu X."/>
            <person name="Zhang Y."/>
            <person name="Hong G."/>
            <person name="Han B."/>
            <person name="Choisne N."/>
            <person name="Demange N."/>
            <person name="Orjeda G."/>
            <person name="Samain S."/>
            <person name="Cattolico L."/>
            <person name="Pelletier E."/>
            <person name="Couloux A."/>
            <person name="Segurens B."/>
            <person name="Wincker P."/>
            <person name="D'Hont A."/>
            <person name="Scarpelli C."/>
            <person name="Weissenbach J."/>
            <person name="Salanoubat M."/>
            <person name="Quetier F."/>
            <person name="Yu Y."/>
            <person name="Kim H.R."/>
            <person name="Rambo T."/>
            <person name="Currie J."/>
            <person name="Collura K."/>
            <person name="Luo M."/>
            <person name="Yang T."/>
            <person name="Ammiraju J.S.S."/>
            <person name="Engler F."/>
            <person name="Soderlund C."/>
            <person name="Wing R.A."/>
            <person name="Palmer L.E."/>
            <person name="de la Bastide M."/>
            <person name="Spiegel L."/>
            <person name="Nascimento L."/>
            <person name="Zutavern T."/>
            <person name="O'Shaughnessy A."/>
            <person name="Dike S."/>
            <person name="Dedhia N."/>
            <person name="Preston R."/>
            <person name="Balija V."/>
            <person name="McCombie W.R."/>
            <person name="Chow T."/>
            <person name="Chen H."/>
            <person name="Chung M."/>
            <person name="Chen C."/>
            <person name="Shaw J."/>
            <person name="Wu H."/>
            <person name="Hsiao K."/>
            <person name="Chao Y."/>
            <person name="Chu M."/>
            <person name="Cheng C."/>
            <person name="Hour A."/>
            <person name="Lee P."/>
            <person name="Lin S."/>
            <person name="Lin Y."/>
            <person name="Liou J."/>
            <person name="Liu S."/>
            <person name="Hsing Y."/>
            <person name="Raghuvanshi S."/>
            <person name="Mohanty A."/>
            <person name="Bharti A.K."/>
            <person name="Gaur A."/>
            <person name="Gupta V."/>
            <person name="Kumar D."/>
            <person name="Ravi V."/>
            <person name="Vij S."/>
            <person name="Kapur A."/>
            <person name="Khurana P."/>
            <person name="Khurana P."/>
            <person name="Khurana J.P."/>
            <person name="Tyagi A.K."/>
            <person name="Gaikwad K."/>
            <person name="Singh A."/>
            <person name="Dalal V."/>
            <person name="Srivastava S."/>
            <person name="Dixit A."/>
            <person name="Pal A.K."/>
            <person name="Ghazi I.A."/>
            <person name="Yadav M."/>
            <person name="Pandit A."/>
            <person name="Bhargava A."/>
            <person name="Sureshbabu K."/>
            <person name="Batra K."/>
            <person name="Sharma T.R."/>
            <person name="Mohapatra T."/>
            <person name="Singh N.K."/>
            <person name="Messing J."/>
            <person name="Nelson A.B."/>
            <person name="Fuks G."/>
            <person name="Kavchok S."/>
            <person name="Keizer G."/>
            <person name="Linton E."/>
            <person name="Llaca V."/>
            <person name="Song R."/>
            <person name="Tanyolac B."/>
            <person name="Young S."/>
            <person name="Ho-Il K."/>
            <person name="Hahn J.H."/>
            <person name="Sangsakoo G."/>
            <person name="Vanavichit A."/>
            <person name="de Mattos Luiz.A.T."/>
            <person name="Zimmer P.D."/>
            <person name="Malone G."/>
            <person name="Dellagostin O."/>
            <person name="de Oliveira A.C."/>
            <person name="Bevan M."/>
            <person name="Bancroft I."/>
            <person name="Minx P."/>
            <person name="Cordum H."/>
            <person name="Wilson R."/>
            <person name="Cheng Z."/>
            <person name="Jin W."/>
            <person name="Jiang J."/>
            <person name="Leong S.A."/>
            <person name="Iwama H."/>
            <person name="Gojobori T."/>
            <person name="Itoh T."/>
            <person name="Niimura Y."/>
            <person name="Fujii Y."/>
            <person name="Habara T."/>
            <person name="Sakai H."/>
            <person name="Sato Y."/>
            <person name="Wilson G."/>
            <person name="Kumar K."/>
            <person name="McCouch S."/>
            <person name="Juretic N."/>
            <person name="Hoen D."/>
            <person name="Wright S."/>
            <person name="Bruskiewich R."/>
            <person name="Bureau T."/>
            <person name="Miyao A."/>
            <person name="Hirochika H."/>
            <person name="Nishikawa T."/>
            <person name="Kadowaki K."/>
            <person name="Sugiura M."/>
            <person name="Burr B."/>
            <person name="Sasaki T."/>
        </authorList>
    </citation>
    <scope>NUCLEOTIDE SEQUENCE [LARGE SCALE GENOMIC DNA]</scope>
    <source>
        <strain evidence="3">cv. Nipponbare</strain>
    </source>
</reference>
<dbReference type="InParanoid" id="A0A0P0XVN2"/>
<dbReference type="PaxDb" id="39947-A0A0P0XVN2"/>
<dbReference type="AlphaFoldDB" id="A0A0P0XVN2"/>
<gene>
    <name evidence="2" type="ordered locus">Os10g0493850</name>
    <name evidence="2" type="ORF">OSNPB_100493850</name>
</gene>
<feature type="compositionally biased region" description="Basic residues" evidence="1">
    <location>
        <begin position="151"/>
        <end position="177"/>
    </location>
</feature>
<dbReference type="EMBL" id="AP014966">
    <property type="protein sequence ID" value="BAT11455.1"/>
    <property type="molecule type" value="Genomic_DNA"/>
</dbReference>
<feature type="region of interest" description="Disordered" evidence="1">
    <location>
        <begin position="1"/>
        <end position="190"/>
    </location>
</feature>
<keyword evidence="3" id="KW-1185">Reference proteome</keyword>
<feature type="compositionally biased region" description="Polar residues" evidence="1">
    <location>
        <begin position="1"/>
        <end position="12"/>
    </location>
</feature>
<feature type="compositionally biased region" description="Basic and acidic residues" evidence="1">
    <location>
        <begin position="73"/>
        <end position="82"/>
    </location>
</feature>
<dbReference type="Proteomes" id="UP000059680">
    <property type="component" value="Chromosome 10"/>
</dbReference>
<reference evidence="2 3" key="2">
    <citation type="journal article" date="2013" name="Plant Cell Physiol.">
        <title>Rice Annotation Project Database (RAP-DB): an integrative and interactive database for rice genomics.</title>
        <authorList>
            <person name="Sakai H."/>
            <person name="Lee S.S."/>
            <person name="Tanaka T."/>
            <person name="Numa H."/>
            <person name="Kim J."/>
            <person name="Kawahara Y."/>
            <person name="Wakimoto H."/>
            <person name="Yang C.C."/>
            <person name="Iwamoto M."/>
            <person name="Abe T."/>
            <person name="Yamada Y."/>
            <person name="Muto A."/>
            <person name="Inokuchi H."/>
            <person name="Ikemura T."/>
            <person name="Matsumoto T."/>
            <person name="Sasaki T."/>
            <person name="Itoh T."/>
        </authorList>
    </citation>
    <scope>NUCLEOTIDE SEQUENCE [LARGE SCALE GENOMIC DNA]</scope>
    <source>
        <strain evidence="3">cv. Nipponbare</strain>
    </source>
</reference>
<dbReference type="Gramene" id="Os10t0493850-00">
    <property type="protein sequence ID" value="Os10t0493850-00"/>
    <property type="gene ID" value="Os10g0493850"/>
</dbReference>